<evidence type="ECO:0000313" key="2">
    <source>
        <dbReference type="Proteomes" id="UP000603056"/>
    </source>
</evidence>
<accession>A0A811TAY7</accession>
<protein>
    <recommendedName>
        <fullName evidence="3">SIR2-like domain-containing protein</fullName>
    </recommendedName>
</protein>
<evidence type="ECO:0008006" key="3">
    <source>
        <dbReference type="Google" id="ProtNLM"/>
    </source>
</evidence>
<sequence>MQKQFLLIGNGINLCDTHNDFSPEAIAHRFGEVIQKRISNHNDKDLEYFKCFNGVNKKRAFEDKHNIETLAYVVYEFVCAKYKKYEKKDLSENTEMKFMSLIKNMAINALFLRDSKFIEKEISEDLVSKISLYEKVLTLNYFEYWDKDSICIHLHGKIEGPFDYELTNAETEEIIFSPAFKNMTKTDVINMGCYPSDRLYPSDDLYPKTPKKLYGNLDNIQRIEVFGVSPYGDDELIEKLNMIDEVKIFVHDMSDDKETKWKEKVSSAEIVDVSDFYI</sequence>
<dbReference type="AlphaFoldDB" id="A0A811TAY7"/>
<proteinExistence type="predicted"/>
<gene>
    <name evidence="1" type="ORF">FFODKBPE_00398</name>
</gene>
<comment type="caution">
    <text evidence="1">The sequence shown here is derived from an EMBL/GenBank/DDBJ whole genome shotgun (WGS) entry which is preliminary data.</text>
</comment>
<reference evidence="1" key="1">
    <citation type="submission" date="2020-10" db="EMBL/GenBank/DDBJ databases">
        <authorList>
            <person name="Hahn C.J."/>
            <person name="Laso-Perez R."/>
            <person name="Vulcano F."/>
            <person name="Vaziourakis K.-M."/>
            <person name="Stokke R."/>
            <person name="Steen I.H."/>
            <person name="Teske A."/>
            <person name="Boetius A."/>
            <person name="Liebeke M."/>
            <person name="Amann R."/>
            <person name="Knittel K."/>
        </authorList>
    </citation>
    <scope>NUCLEOTIDE SEQUENCE</scope>
    <source>
        <strain evidence="1">Gfbio:e3339647-f889-4370-9287-4fb5cb688e4c:AG394J04_GoMArc1</strain>
    </source>
</reference>
<name>A0A811TAY7_9EURY</name>
<dbReference type="EMBL" id="CAJHIP010000013">
    <property type="protein sequence ID" value="CAD6492928.1"/>
    <property type="molecule type" value="Genomic_DNA"/>
</dbReference>
<dbReference type="Proteomes" id="UP000603056">
    <property type="component" value="Unassembled WGS sequence"/>
</dbReference>
<evidence type="ECO:0000313" key="1">
    <source>
        <dbReference type="EMBL" id="CAD6492928.1"/>
    </source>
</evidence>
<organism evidence="1 2">
    <name type="scientific">Candidatus Argoarchaeum ethanivorans</name>
    <dbReference type="NCBI Taxonomy" id="2608793"/>
    <lineage>
        <taxon>Archaea</taxon>
        <taxon>Methanobacteriati</taxon>
        <taxon>Methanobacteriota</taxon>
        <taxon>Stenosarchaea group</taxon>
        <taxon>Methanomicrobia</taxon>
        <taxon>Methanosarcinales</taxon>
        <taxon>Methanosarcinales incertae sedis</taxon>
        <taxon>GOM Arc I cluster</taxon>
        <taxon>Candidatus Argoarchaeum</taxon>
    </lineage>
</organism>